<evidence type="ECO:0000313" key="2">
    <source>
        <dbReference type="Proteomes" id="UP001066276"/>
    </source>
</evidence>
<accession>A0AAV7M4B7</accession>
<name>A0AAV7M4B7_PLEWA</name>
<organism evidence="1 2">
    <name type="scientific">Pleurodeles waltl</name>
    <name type="common">Iberian ribbed newt</name>
    <dbReference type="NCBI Taxonomy" id="8319"/>
    <lineage>
        <taxon>Eukaryota</taxon>
        <taxon>Metazoa</taxon>
        <taxon>Chordata</taxon>
        <taxon>Craniata</taxon>
        <taxon>Vertebrata</taxon>
        <taxon>Euteleostomi</taxon>
        <taxon>Amphibia</taxon>
        <taxon>Batrachia</taxon>
        <taxon>Caudata</taxon>
        <taxon>Salamandroidea</taxon>
        <taxon>Salamandridae</taxon>
        <taxon>Pleurodelinae</taxon>
        <taxon>Pleurodeles</taxon>
    </lineage>
</organism>
<dbReference type="AlphaFoldDB" id="A0AAV7M4B7"/>
<protein>
    <submittedName>
        <fullName evidence="1">Uncharacterized protein</fullName>
    </submittedName>
</protein>
<keyword evidence="2" id="KW-1185">Reference proteome</keyword>
<evidence type="ECO:0000313" key="1">
    <source>
        <dbReference type="EMBL" id="KAJ1097959.1"/>
    </source>
</evidence>
<dbReference type="EMBL" id="JANPWB010000014">
    <property type="protein sequence ID" value="KAJ1097959.1"/>
    <property type="molecule type" value="Genomic_DNA"/>
</dbReference>
<reference evidence="1" key="1">
    <citation type="journal article" date="2022" name="bioRxiv">
        <title>Sequencing and chromosome-scale assembly of the giantPleurodeles waltlgenome.</title>
        <authorList>
            <person name="Brown T."/>
            <person name="Elewa A."/>
            <person name="Iarovenko S."/>
            <person name="Subramanian E."/>
            <person name="Araus A.J."/>
            <person name="Petzold A."/>
            <person name="Susuki M."/>
            <person name="Suzuki K.-i.T."/>
            <person name="Hayashi T."/>
            <person name="Toyoda A."/>
            <person name="Oliveira C."/>
            <person name="Osipova E."/>
            <person name="Leigh N.D."/>
            <person name="Simon A."/>
            <person name="Yun M.H."/>
        </authorList>
    </citation>
    <scope>NUCLEOTIDE SEQUENCE</scope>
    <source>
        <strain evidence="1">20211129_DDA</strain>
        <tissue evidence="1">Liver</tissue>
    </source>
</reference>
<dbReference type="Proteomes" id="UP001066276">
    <property type="component" value="Chromosome 10"/>
</dbReference>
<gene>
    <name evidence="1" type="ORF">NDU88_003075</name>
</gene>
<comment type="caution">
    <text evidence="1">The sequence shown here is derived from an EMBL/GenBank/DDBJ whole genome shotgun (WGS) entry which is preliminary data.</text>
</comment>
<sequence>MSATRTPFSHPKSLATASGVVASHEEGDYSLNVNTGNDDASLTNLIREEPSPGIVSRIPLKRCGVSPLMISDGVSPADDMGGQRRYHLRPRPVASTRLKDFVLP</sequence>
<proteinExistence type="predicted"/>